<evidence type="ECO:0000256" key="9">
    <source>
        <dbReference type="ARBA" id="ARBA00030803"/>
    </source>
</evidence>
<keyword evidence="4 11" id="KW-1133">Transmembrane helix</keyword>
<evidence type="ECO:0000313" key="13">
    <source>
        <dbReference type="EMBL" id="WOC12225.1"/>
    </source>
</evidence>
<feature type="transmembrane region" description="Helical" evidence="11">
    <location>
        <begin position="85"/>
        <end position="103"/>
    </location>
</feature>
<comment type="subcellular location">
    <subcellularLocation>
        <location evidence="1">Cell membrane</location>
        <topology evidence="1">Single-pass membrane protein</topology>
    </subcellularLocation>
</comment>
<dbReference type="GO" id="GO:0016989">
    <property type="term" value="F:sigma factor antagonist activity"/>
    <property type="evidence" value="ECO:0007669"/>
    <property type="project" value="TreeGrafter"/>
</dbReference>
<evidence type="ECO:0000256" key="3">
    <source>
        <dbReference type="ARBA" id="ARBA00022692"/>
    </source>
</evidence>
<evidence type="ECO:0000256" key="10">
    <source>
        <dbReference type="SAM" id="MobiDB-lite"/>
    </source>
</evidence>
<feature type="region of interest" description="Disordered" evidence="10">
    <location>
        <begin position="205"/>
        <end position="226"/>
    </location>
</feature>
<keyword evidence="5" id="KW-0805">Transcription regulation</keyword>
<accession>A0AA97CTL2</accession>
<evidence type="ECO:0000256" key="4">
    <source>
        <dbReference type="ARBA" id="ARBA00022989"/>
    </source>
</evidence>
<proteinExistence type="predicted"/>
<dbReference type="InterPro" id="IPR041916">
    <property type="entry name" value="Anti_sigma_zinc_sf"/>
</dbReference>
<gene>
    <name evidence="13" type="primary">rskA</name>
    <name evidence="13" type="ORF">MP11Mi_13080</name>
</gene>
<dbReference type="Gene3D" id="1.10.10.1320">
    <property type="entry name" value="Anti-sigma factor, zinc-finger domain"/>
    <property type="match status" value="1"/>
</dbReference>
<evidence type="ECO:0000256" key="5">
    <source>
        <dbReference type="ARBA" id="ARBA00023015"/>
    </source>
</evidence>
<name>A0AA97CTL2_9ACTN</name>
<sequence>MDGDNQYHPVGELAALAVNAVDDVERRRLEHHLARCAACRDELDTLRQASALLSTDEEPVPDDLRRRVLAAVDEPRRRSWTRTRIAAAAACIVVAAGVGGAVWTTQRGDRPAVSHDHTMDQVLAAPDMRKASGAVGDGSVAAMYSPSHRATVVSVDGLPGVEPSMGYQVWITVGGAMKSAGVVSPGNSSSVVMTDMERPVDVGLSVEPMTGSSEPTSPMVVSFPIR</sequence>
<evidence type="ECO:0000256" key="8">
    <source>
        <dbReference type="ARBA" id="ARBA00029829"/>
    </source>
</evidence>
<organism evidence="13">
    <name type="scientific">Gordonia sp. MP11Mi</name>
    <dbReference type="NCBI Taxonomy" id="3022769"/>
    <lineage>
        <taxon>Bacteria</taxon>
        <taxon>Bacillati</taxon>
        <taxon>Actinomycetota</taxon>
        <taxon>Actinomycetes</taxon>
        <taxon>Mycobacteriales</taxon>
        <taxon>Gordoniaceae</taxon>
        <taxon>Gordonia</taxon>
    </lineage>
</organism>
<dbReference type="InterPro" id="IPR051474">
    <property type="entry name" value="Anti-sigma-K/W_factor"/>
</dbReference>
<evidence type="ECO:0000259" key="12">
    <source>
        <dbReference type="Pfam" id="PF10099"/>
    </source>
</evidence>
<keyword evidence="7" id="KW-0804">Transcription</keyword>
<dbReference type="InterPro" id="IPR018764">
    <property type="entry name" value="RskA_C"/>
</dbReference>
<dbReference type="AlphaFoldDB" id="A0AA97CTL2"/>
<evidence type="ECO:0000256" key="2">
    <source>
        <dbReference type="ARBA" id="ARBA00022475"/>
    </source>
</evidence>
<keyword evidence="2" id="KW-1003">Cell membrane</keyword>
<dbReference type="EMBL" id="CP128986">
    <property type="protein sequence ID" value="WOC12225.1"/>
    <property type="molecule type" value="Genomic_DNA"/>
</dbReference>
<reference evidence="13" key="1">
    <citation type="submission" date="2023-06" db="EMBL/GenBank/DDBJ databases">
        <title>Gordonia sp. nov. and Pseudochrobactrum sp. nov., two species isolated from the burying beetle Nicrophorus vespilloides.</title>
        <authorList>
            <person name="Poehlein A."/>
            <person name="Guzman J."/>
            <person name="Daniel R."/>
            <person name="Vilcinskas A."/>
        </authorList>
    </citation>
    <scope>NUCLEOTIDE SEQUENCE</scope>
    <source>
        <strain evidence="13">MP11Mi</strain>
    </source>
</reference>
<protein>
    <recommendedName>
        <fullName evidence="9">Regulator of SigK</fullName>
    </recommendedName>
    <alternativeName>
        <fullName evidence="8">Sigma-K anti-sigma factor RskA</fullName>
    </alternativeName>
</protein>
<feature type="domain" description="Anti-sigma K factor RskA C-terminal" evidence="12">
    <location>
        <begin position="86"/>
        <end position="218"/>
    </location>
</feature>
<keyword evidence="3 11" id="KW-0812">Transmembrane</keyword>
<keyword evidence="6 11" id="KW-0472">Membrane</keyword>
<evidence type="ECO:0000256" key="1">
    <source>
        <dbReference type="ARBA" id="ARBA00004162"/>
    </source>
</evidence>
<dbReference type="PANTHER" id="PTHR37461">
    <property type="entry name" value="ANTI-SIGMA-K FACTOR RSKA"/>
    <property type="match status" value="1"/>
</dbReference>
<dbReference type="GO" id="GO:0005886">
    <property type="term" value="C:plasma membrane"/>
    <property type="evidence" value="ECO:0007669"/>
    <property type="project" value="UniProtKB-SubCell"/>
</dbReference>
<dbReference type="RefSeq" id="WP_420042030.1">
    <property type="nucleotide sequence ID" value="NZ_CP128986.1"/>
</dbReference>
<dbReference type="GO" id="GO:0006417">
    <property type="term" value="P:regulation of translation"/>
    <property type="evidence" value="ECO:0007669"/>
    <property type="project" value="TreeGrafter"/>
</dbReference>
<evidence type="ECO:0000256" key="7">
    <source>
        <dbReference type="ARBA" id="ARBA00023163"/>
    </source>
</evidence>
<dbReference type="PANTHER" id="PTHR37461:SF1">
    <property type="entry name" value="ANTI-SIGMA-K FACTOR RSKA"/>
    <property type="match status" value="1"/>
</dbReference>
<evidence type="ECO:0000256" key="11">
    <source>
        <dbReference type="SAM" id="Phobius"/>
    </source>
</evidence>
<dbReference type="Pfam" id="PF10099">
    <property type="entry name" value="RskA_C"/>
    <property type="match status" value="1"/>
</dbReference>
<evidence type="ECO:0000256" key="6">
    <source>
        <dbReference type="ARBA" id="ARBA00023136"/>
    </source>
</evidence>